<organism evidence="3 4">
    <name type="scientific">Blepharisma stoltei</name>
    <dbReference type="NCBI Taxonomy" id="1481888"/>
    <lineage>
        <taxon>Eukaryota</taxon>
        <taxon>Sar</taxon>
        <taxon>Alveolata</taxon>
        <taxon>Ciliophora</taxon>
        <taxon>Postciliodesmatophora</taxon>
        <taxon>Heterotrichea</taxon>
        <taxon>Heterotrichida</taxon>
        <taxon>Blepharismidae</taxon>
        <taxon>Blepharisma</taxon>
    </lineage>
</organism>
<feature type="region of interest" description="Disordered" evidence="2">
    <location>
        <begin position="219"/>
        <end position="241"/>
    </location>
</feature>
<keyword evidence="1" id="KW-0677">Repeat</keyword>
<sequence>MEEQDIQSKLPDVFESISRISQGAPVDWKKVHEDLESLNWLGSDDTKTEEISTGAWEVTDRWGLSLLEDEPRFKVTRVNKVKLFITESIYSLVNYKDRMSQLCYSACKAVSELFFFKKAKNLILAAEDDDLVTVLTKIYLAYQDFVKAAKILFMHLDKYLVSDMRRTLTNILDEQFLKSVIEPVKEKLLLEESCKKILEEFDHDYLPIPAPPIVTPQITQPSYNSVSSQSNGNSNGDQYSRRYPTFATDVYPSSNSYYSNPYQTSYSRENLYYGEIDSEGKRSGYGKIKYSNGDQYEGNWENDKRSGKGIYKWKDWGVYEGDFEDGVINGVGKRTYSSGNIYIGEFRNGKKEGRGNMKFKNGDKYEGEWVDDEMHGDGKYTWKTGDTFVGRFKRDKREGKGILTMACGDTIEGIWVDGELEQKGVA</sequence>
<dbReference type="EMBL" id="CAJZBQ010000027">
    <property type="protein sequence ID" value="CAG9321203.1"/>
    <property type="molecule type" value="Genomic_DNA"/>
</dbReference>
<name>A0AAU9J1Z4_9CILI</name>
<dbReference type="Proteomes" id="UP001162131">
    <property type="component" value="Unassembled WGS sequence"/>
</dbReference>
<dbReference type="PANTHER" id="PTHR43215">
    <property type="entry name" value="RADIAL SPOKE HEAD 1 HOMOLOG"/>
    <property type="match status" value="1"/>
</dbReference>
<dbReference type="PANTHER" id="PTHR43215:SF14">
    <property type="entry name" value="RADIAL SPOKE HEAD 1 HOMOLOG"/>
    <property type="match status" value="1"/>
</dbReference>
<evidence type="ECO:0000313" key="3">
    <source>
        <dbReference type="EMBL" id="CAG9321203.1"/>
    </source>
</evidence>
<dbReference type="AlphaFoldDB" id="A0AAU9J1Z4"/>
<dbReference type="InterPro" id="IPR003409">
    <property type="entry name" value="MORN"/>
</dbReference>
<accession>A0AAU9J1Z4</accession>
<proteinExistence type="predicted"/>
<evidence type="ECO:0000256" key="1">
    <source>
        <dbReference type="ARBA" id="ARBA00022737"/>
    </source>
</evidence>
<dbReference type="SUPFAM" id="SSF82185">
    <property type="entry name" value="Histone H3 K4-specific methyltransferase SET7/9 N-terminal domain"/>
    <property type="match status" value="1"/>
</dbReference>
<comment type="caution">
    <text evidence="3">The sequence shown here is derived from an EMBL/GenBank/DDBJ whole genome shotgun (WGS) entry which is preliminary data.</text>
</comment>
<protein>
    <submittedName>
        <fullName evidence="3">Uncharacterized protein</fullName>
    </submittedName>
</protein>
<evidence type="ECO:0000313" key="4">
    <source>
        <dbReference type="Proteomes" id="UP001162131"/>
    </source>
</evidence>
<dbReference type="Gene3D" id="2.20.110.10">
    <property type="entry name" value="Histone H3 K4-specific methyltransferase SET7/9 N-terminal domain"/>
    <property type="match status" value="3"/>
</dbReference>
<dbReference type="SMART" id="SM00698">
    <property type="entry name" value="MORN"/>
    <property type="match status" value="6"/>
</dbReference>
<dbReference type="InterPro" id="IPR016159">
    <property type="entry name" value="Cullin_repeat-like_dom_sf"/>
</dbReference>
<dbReference type="SUPFAM" id="SSF74788">
    <property type="entry name" value="Cullin repeat-like"/>
    <property type="match status" value="1"/>
</dbReference>
<keyword evidence="4" id="KW-1185">Reference proteome</keyword>
<evidence type="ECO:0000256" key="2">
    <source>
        <dbReference type="SAM" id="MobiDB-lite"/>
    </source>
</evidence>
<dbReference type="GO" id="GO:0005829">
    <property type="term" value="C:cytosol"/>
    <property type="evidence" value="ECO:0007669"/>
    <property type="project" value="TreeGrafter"/>
</dbReference>
<dbReference type="Pfam" id="PF02493">
    <property type="entry name" value="MORN"/>
    <property type="match status" value="6"/>
</dbReference>
<feature type="compositionally biased region" description="Low complexity" evidence="2">
    <location>
        <begin position="222"/>
        <end position="238"/>
    </location>
</feature>
<gene>
    <name evidence="3" type="ORF">BSTOLATCC_MIC27771</name>
</gene>
<reference evidence="3" key="1">
    <citation type="submission" date="2021-09" db="EMBL/GenBank/DDBJ databases">
        <authorList>
            <consortium name="AG Swart"/>
            <person name="Singh M."/>
            <person name="Singh A."/>
            <person name="Seah K."/>
            <person name="Emmerich C."/>
        </authorList>
    </citation>
    <scope>NUCLEOTIDE SEQUENCE</scope>
    <source>
        <strain evidence="3">ATCC30299</strain>
    </source>
</reference>